<dbReference type="InterPro" id="IPR059226">
    <property type="entry name" value="Choice_anch_Q_dom"/>
</dbReference>
<dbReference type="InterPro" id="IPR013783">
    <property type="entry name" value="Ig-like_fold"/>
</dbReference>
<dbReference type="SUPFAM" id="SSF51126">
    <property type="entry name" value="Pectin lyase-like"/>
    <property type="match status" value="2"/>
</dbReference>
<dbReference type="EMBL" id="CP001619">
    <property type="protein sequence ID" value="ACT91988.1"/>
    <property type="molecule type" value="Genomic_DNA"/>
</dbReference>
<dbReference type="RefSeq" id="WP_015810245.1">
    <property type="nucleotide sequence ID" value="NC_013037.1"/>
</dbReference>
<dbReference type="NCBIfam" id="NF041518">
    <property type="entry name" value="choice_anch_Q"/>
    <property type="match status" value="1"/>
</dbReference>
<feature type="signal peptide" evidence="1">
    <location>
        <begin position="1"/>
        <end position="27"/>
    </location>
</feature>
<dbReference type="NCBIfam" id="TIGR04183">
    <property type="entry name" value="Por_Secre_tail"/>
    <property type="match status" value="1"/>
</dbReference>
<proteinExistence type="predicted"/>
<dbReference type="OrthoDB" id="8901262at2"/>
<dbReference type="InterPro" id="IPR011050">
    <property type="entry name" value="Pectin_lyase_fold/virulence"/>
</dbReference>
<dbReference type="eggNOG" id="COG5492">
    <property type="taxonomic scope" value="Bacteria"/>
</dbReference>
<dbReference type="AlphaFoldDB" id="C6W1D1"/>
<accession>C6W1D1</accession>
<dbReference type="Pfam" id="PF18962">
    <property type="entry name" value="Por_Secre_tail"/>
    <property type="match status" value="1"/>
</dbReference>
<organism evidence="3 4">
    <name type="scientific">Dyadobacter fermentans (strain ATCC 700827 / DSM 18053 / CIP 107007 / KCTC 52180 / NS114)</name>
    <dbReference type="NCBI Taxonomy" id="471854"/>
    <lineage>
        <taxon>Bacteria</taxon>
        <taxon>Pseudomonadati</taxon>
        <taxon>Bacteroidota</taxon>
        <taxon>Cytophagia</taxon>
        <taxon>Cytophagales</taxon>
        <taxon>Spirosomataceae</taxon>
        <taxon>Dyadobacter</taxon>
    </lineage>
</organism>
<evidence type="ECO:0000259" key="2">
    <source>
        <dbReference type="Pfam" id="PF18962"/>
    </source>
</evidence>
<dbReference type="Proteomes" id="UP000002011">
    <property type="component" value="Chromosome"/>
</dbReference>
<dbReference type="Gene3D" id="2.60.40.10">
    <property type="entry name" value="Immunoglobulins"/>
    <property type="match status" value="1"/>
</dbReference>
<keyword evidence="1" id="KW-0732">Signal</keyword>
<feature type="chain" id="PRO_5002972252" description="Secretion system C-terminal sorting domain-containing protein" evidence="1">
    <location>
        <begin position="28"/>
        <end position="1263"/>
    </location>
</feature>
<evidence type="ECO:0000313" key="4">
    <source>
        <dbReference type="Proteomes" id="UP000002011"/>
    </source>
</evidence>
<protein>
    <recommendedName>
        <fullName evidence="2">Secretion system C-terminal sorting domain-containing protein</fullName>
    </recommendedName>
</protein>
<dbReference type="KEGG" id="dfe:Dfer_0726"/>
<dbReference type="eggNOG" id="COG4733">
    <property type="taxonomic scope" value="Bacteria"/>
</dbReference>
<dbReference type="HOGENOM" id="CLU_264593_0_0_10"/>
<keyword evidence="4" id="KW-1185">Reference proteome</keyword>
<dbReference type="InterPro" id="IPR026444">
    <property type="entry name" value="Secre_tail"/>
</dbReference>
<sequence>MKKFYISNFHPFHLILFLLLAVQPAFAAPQQASEPVFRSADAVKLVQPRPRRKAPSDSLSPRLMQKALAASRKRHPAKSPAQMRALKANGAGARTSATADVPAILYVNINKDSGPPYDGTSWENAFEYLGDALKYAYENEGVQQIWVANGIYHPTYDPNYIDEPGDDYRDQTFTLVPNVMLYGGFKGTEQSLAERKINTEHTQDFGLPDEDLFTILDGGDFAYHTVTSAGAVGSAGLDGFVIAGGLADGTSDASVGGFAVPRNVGGGIVIANSSPSLSNLQIIFNKAENGGGVYLAGSSSALTNLQLSDNRSTNGSGIYAAQSASVLTNSIIHDNRADAAGAVYLINSSDVLTNLTIAENRGAGAGGVLVDGGAPKIRNTIVSENTLGSDIDVEVVNGGVPSFAYSFVAGSGGSTAWNAAFGTDLGGNLDGESGMYNPGGGLFGLYPGAPTTNVGNNLYFQAGQSPDLSGITADLRGTLRIMKETIDIGALESLYGVISSNLTPNEDRVLFVKKGGSGLKNGSNWDNAAAELADAVFASNIMEVRQIWVAGGIYHPLYRPDDLSNANPKSPHNAFLLLFNTELYGGFKGDETSLAARNLALTENASILSGDFDQNDNFSFADLRANGLKAEFSENARHVVFGAHMFSRSALDGFTIEGANNTSAVPGEMLLIDEAFLPAHYGAGIFIHRTDGSEVDYRNLIIRNNLGSQGGGFTAHQSESLLENSLVYHNYDKGYGSGVLDVDPHRSLKLNSITVAQNLSTGEGPLGGAIGCIGGDYLDILNSIITDNILLGDDDSRRANVSTDGAEAYFANCIIQGSGGSANWQWSDFSDDGGNLDVDPQFTDMNAGNFSLAECSRAIDAGDVEHYRSEEEISLTDIGGKTRISNNRIDIGAFEFQGARSPEATALAGNAEVSTFTFGSAGGNTMHTFTAQGDVCDSDLLTLNPGDLSGLVNAKVWVDAQVNSYAGAVYLQRHFDIEPAVNPETSTGRVVLYFTQAEFDALNLELTPPEYLPTGAPDGEYQRKENIRIYQFHGVSSDGSGSPASYGNTRTVIDPDESDINWNAALNRWEVAFTVDGFSGFFAGTVTQNPLPVRVVSFEGELSDNRQVKLGWKVAEQENILVYEVEYSKNAKAFTKIGQVAANALASTDYAFTDTLRHTGEQAYYRLKIIEADGKTAYSKLVSVKLPANEGIVAYPVPAKNEFWIDWKASGATSAELIDANGRVVGKIRKLSASQKIDISAFPAGTFFLQTNGNNVRKIVKSN</sequence>
<reference evidence="3 4" key="1">
    <citation type="journal article" date="2009" name="Stand. Genomic Sci.">
        <title>Complete genome sequence of Dyadobacter fermentans type strain (NS114).</title>
        <authorList>
            <person name="Lang E."/>
            <person name="Lapidus A."/>
            <person name="Chertkov O."/>
            <person name="Brettin T."/>
            <person name="Detter J.C."/>
            <person name="Han C."/>
            <person name="Copeland A."/>
            <person name="Glavina Del Rio T."/>
            <person name="Nolan M."/>
            <person name="Chen F."/>
            <person name="Lucas S."/>
            <person name="Tice H."/>
            <person name="Cheng J.F."/>
            <person name="Land M."/>
            <person name="Hauser L."/>
            <person name="Chang Y.J."/>
            <person name="Jeffries C.D."/>
            <person name="Kopitz M."/>
            <person name="Bruce D."/>
            <person name="Goodwin L."/>
            <person name="Pitluck S."/>
            <person name="Ovchinnikova G."/>
            <person name="Pati A."/>
            <person name="Ivanova N."/>
            <person name="Mavrommatis K."/>
            <person name="Chen A."/>
            <person name="Palaniappan K."/>
            <person name="Chain P."/>
            <person name="Bristow J."/>
            <person name="Eisen J.A."/>
            <person name="Markowitz V."/>
            <person name="Hugenholtz P."/>
            <person name="Goker M."/>
            <person name="Rohde M."/>
            <person name="Kyrpides N.C."/>
            <person name="Klenk H.P."/>
        </authorList>
    </citation>
    <scope>NUCLEOTIDE SEQUENCE [LARGE SCALE GENOMIC DNA]</scope>
    <source>
        <strain evidence="4">ATCC 700827 / DSM 18053 / CIP 107007 / KCTC 52180 / NS114</strain>
    </source>
</reference>
<name>C6W1D1_DYAFD</name>
<evidence type="ECO:0000256" key="1">
    <source>
        <dbReference type="SAM" id="SignalP"/>
    </source>
</evidence>
<feature type="domain" description="Secretion system C-terminal sorting" evidence="2">
    <location>
        <begin position="1195"/>
        <end position="1259"/>
    </location>
</feature>
<dbReference type="STRING" id="471854.Dfer_0726"/>
<gene>
    <name evidence="3" type="ordered locus">Dfer_0726</name>
</gene>
<evidence type="ECO:0000313" key="3">
    <source>
        <dbReference type="EMBL" id="ACT91988.1"/>
    </source>
</evidence>
<dbReference type="eggNOG" id="COG3210">
    <property type="taxonomic scope" value="Bacteria"/>
</dbReference>